<protein>
    <submittedName>
        <fullName evidence="2">Uncharacterized protein</fullName>
    </submittedName>
</protein>
<name>A0A517Z6F7_9PLAN</name>
<gene>
    <name evidence="2" type="ORF">Mal4_23920</name>
</gene>
<evidence type="ECO:0000256" key="1">
    <source>
        <dbReference type="SAM" id="SignalP"/>
    </source>
</evidence>
<dbReference type="Proteomes" id="UP000320496">
    <property type="component" value="Chromosome"/>
</dbReference>
<sequence precursor="true">MKAGYLSLATALLMLAPTVRADDQPITPADDTELARDLELLQGKWEMRHGMDATGKPTILSIRTITDNTETVERFDIRTGEVKHRHTVQFQLSKSGNVRVFTFFVVGANPSRGASAVYKVDKENLWDVPGLLQGGDYRNYQSRPTLWHWKRVAGPAGDSD</sequence>
<evidence type="ECO:0000313" key="3">
    <source>
        <dbReference type="Proteomes" id="UP000320496"/>
    </source>
</evidence>
<dbReference type="RefSeq" id="WP_145369392.1">
    <property type="nucleotide sequence ID" value="NZ_CP036275.1"/>
</dbReference>
<feature type="signal peptide" evidence="1">
    <location>
        <begin position="1"/>
        <end position="21"/>
    </location>
</feature>
<proteinExistence type="predicted"/>
<dbReference type="EMBL" id="CP036275">
    <property type="protein sequence ID" value="QDU38072.1"/>
    <property type="molecule type" value="Genomic_DNA"/>
</dbReference>
<accession>A0A517Z6F7</accession>
<reference evidence="2 3" key="1">
    <citation type="submission" date="2019-02" db="EMBL/GenBank/DDBJ databases">
        <title>Deep-cultivation of Planctomycetes and their phenomic and genomic characterization uncovers novel biology.</title>
        <authorList>
            <person name="Wiegand S."/>
            <person name="Jogler M."/>
            <person name="Boedeker C."/>
            <person name="Pinto D."/>
            <person name="Vollmers J."/>
            <person name="Rivas-Marin E."/>
            <person name="Kohn T."/>
            <person name="Peeters S.H."/>
            <person name="Heuer A."/>
            <person name="Rast P."/>
            <person name="Oberbeckmann S."/>
            <person name="Bunk B."/>
            <person name="Jeske O."/>
            <person name="Meyerdierks A."/>
            <person name="Storesund J.E."/>
            <person name="Kallscheuer N."/>
            <person name="Luecker S."/>
            <person name="Lage O.M."/>
            <person name="Pohl T."/>
            <person name="Merkel B.J."/>
            <person name="Hornburger P."/>
            <person name="Mueller R.-W."/>
            <person name="Bruemmer F."/>
            <person name="Labrenz M."/>
            <person name="Spormann A.M."/>
            <person name="Op den Camp H."/>
            <person name="Overmann J."/>
            <person name="Amann R."/>
            <person name="Jetten M.S.M."/>
            <person name="Mascher T."/>
            <person name="Medema M.H."/>
            <person name="Devos D.P."/>
            <person name="Kaster A.-K."/>
            <person name="Ovreas L."/>
            <person name="Rohde M."/>
            <person name="Galperin M.Y."/>
            <person name="Jogler C."/>
        </authorList>
    </citation>
    <scope>NUCLEOTIDE SEQUENCE [LARGE SCALE GENOMIC DNA]</scope>
    <source>
        <strain evidence="2 3">Mal4</strain>
    </source>
</reference>
<organism evidence="2 3">
    <name type="scientific">Maioricimonas rarisocia</name>
    <dbReference type="NCBI Taxonomy" id="2528026"/>
    <lineage>
        <taxon>Bacteria</taxon>
        <taxon>Pseudomonadati</taxon>
        <taxon>Planctomycetota</taxon>
        <taxon>Planctomycetia</taxon>
        <taxon>Planctomycetales</taxon>
        <taxon>Planctomycetaceae</taxon>
        <taxon>Maioricimonas</taxon>
    </lineage>
</organism>
<keyword evidence="3" id="KW-1185">Reference proteome</keyword>
<feature type="chain" id="PRO_5021969327" evidence="1">
    <location>
        <begin position="22"/>
        <end position="160"/>
    </location>
</feature>
<evidence type="ECO:0000313" key="2">
    <source>
        <dbReference type="EMBL" id="QDU38072.1"/>
    </source>
</evidence>
<keyword evidence="1" id="KW-0732">Signal</keyword>
<dbReference type="AlphaFoldDB" id="A0A517Z6F7"/>
<dbReference type="OrthoDB" id="284756at2"/>
<dbReference type="KEGG" id="mri:Mal4_23920"/>